<organism evidence="1 2">
    <name type="scientific">Galdieria partita</name>
    <dbReference type="NCBI Taxonomy" id="83374"/>
    <lineage>
        <taxon>Eukaryota</taxon>
        <taxon>Rhodophyta</taxon>
        <taxon>Bangiophyceae</taxon>
        <taxon>Galdieriales</taxon>
        <taxon>Galdieriaceae</taxon>
        <taxon>Galdieria</taxon>
    </lineage>
</organism>
<dbReference type="OrthoDB" id="10320613at2759"/>
<proteinExistence type="predicted"/>
<comment type="caution">
    <text evidence="1">The sequence shown here is derived from an EMBL/GenBank/DDBJ whole genome shotgun (WGS) entry which is preliminary data.</text>
</comment>
<protein>
    <submittedName>
        <fullName evidence="1">Uncharacterized protein</fullName>
    </submittedName>
</protein>
<dbReference type="Proteomes" id="UP001061958">
    <property type="component" value="Unassembled WGS sequence"/>
</dbReference>
<gene>
    <name evidence="1" type="ORF">GpartN1_g6829.t1</name>
</gene>
<sequence length="183" mass="21185">MQSFSKLQVRVEDLLSKVNQLLSDLKMSESISQDWKESFREQLFEKYVSIVTLEHLLRRDLETCFLSSSEWILRPKVPTEETLGALPDLLRTKPDQEYLKYLNGSYSFCLKESKLDEKDARVLNLQLLSMPRVCNALIEKVEGFLERESNVGSQVNKSVEQRSEKSVENSLSWLAYEKGVDLS</sequence>
<keyword evidence="2" id="KW-1185">Reference proteome</keyword>
<accession>A0A9C7UTN6</accession>
<dbReference type="EMBL" id="BQMJ01000063">
    <property type="protein sequence ID" value="GJQ15038.1"/>
    <property type="molecule type" value="Genomic_DNA"/>
</dbReference>
<evidence type="ECO:0000313" key="2">
    <source>
        <dbReference type="Proteomes" id="UP001061958"/>
    </source>
</evidence>
<reference evidence="1" key="2">
    <citation type="submission" date="2022-01" db="EMBL/GenBank/DDBJ databases">
        <authorList>
            <person name="Hirooka S."/>
            <person name="Miyagishima S.Y."/>
        </authorList>
    </citation>
    <scope>NUCLEOTIDE SEQUENCE</scope>
    <source>
        <strain evidence="1">NBRC 102759</strain>
    </source>
</reference>
<reference evidence="1" key="1">
    <citation type="journal article" date="2022" name="Proc. Natl. Acad. Sci. U.S.A.">
        <title>Life cycle and functional genomics of the unicellular red alga Galdieria for elucidating algal and plant evolution and industrial use.</title>
        <authorList>
            <person name="Hirooka S."/>
            <person name="Itabashi T."/>
            <person name="Ichinose T.M."/>
            <person name="Onuma R."/>
            <person name="Fujiwara T."/>
            <person name="Yamashita S."/>
            <person name="Jong L.W."/>
            <person name="Tomita R."/>
            <person name="Iwane A.H."/>
            <person name="Miyagishima S.Y."/>
        </authorList>
    </citation>
    <scope>NUCLEOTIDE SEQUENCE</scope>
    <source>
        <strain evidence="1">NBRC 102759</strain>
    </source>
</reference>
<dbReference type="AlphaFoldDB" id="A0A9C7UTN6"/>
<name>A0A9C7UTN6_9RHOD</name>
<evidence type="ECO:0000313" key="1">
    <source>
        <dbReference type="EMBL" id="GJQ15038.1"/>
    </source>
</evidence>